<feature type="transmembrane region" description="Helical" evidence="6">
    <location>
        <begin position="393"/>
        <end position="411"/>
    </location>
</feature>
<dbReference type="NCBIfam" id="TIGR00897">
    <property type="entry name" value="2A0118"/>
    <property type="match status" value="1"/>
</dbReference>
<organism evidence="8 9">
    <name type="scientific">Alicyclobacillus fastidiosus</name>
    <dbReference type="NCBI Taxonomy" id="392011"/>
    <lineage>
        <taxon>Bacteria</taxon>
        <taxon>Bacillati</taxon>
        <taxon>Bacillota</taxon>
        <taxon>Bacilli</taxon>
        <taxon>Bacillales</taxon>
        <taxon>Alicyclobacillaceae</taxon>
        <taxon>Alicyclobacillus</taxon>
    </lineage>
</organism>
<feature type="transmembrane region" description="Helical" evidence="6">
    <location>
        <begin position="271"/>
        <end position="291"/>
    </location>
</feature>
<dbReference type="PANTHER" id="PTHR23518">
    <property type="entry name" value="C-METHYLTRANSFERASE"/>
    <property type="match status" value="1"/>
</dbReference>
<feature type="transmembrane region" description="Helical" evidence="6">
    <location>
        <begin position="153"/>
        <end position="171"/>
    </location>
</feature>
<feature type="transmembrane region" description="Helical" evidence="6">
    <location>
        <begin position="90"/>
        <end position="108"/>
    </location>
</feature>
<dbReference type="Pfam" id="PF07690">
    <property type="entry name" value="MFS_1"/>
    <property type="match status" value="1"/>
</dbReference>
<evidence type="ECO:0000256" key="5">
    <source>
        <dbReference type="ARBA" id="ARBA00023136"/>
    </source>
</evidence>
<evidence type="ECO:0000256" key="6">
    <source>
        <dbReference type="SAM" id="Phobius"/>
    </source>
</evidence>
<dbReference type="PROSITE" id="PS50850">
    <property type="entry name" value="MFS"/>
    <property type="match status" value="1"/>
</dbReference>
<dbReference type="InterPro" id="IPR004748">
    <property type="entry name" value="Polyol_permease-like"/>
</dbReference>
<keyword evidence="4 6" id="KW-1133">Transmembrane helix</keyword>
<dbReference type="InterPro" id="IPR011701">
    <property type="entry name" value="MFS"/>
</dbReference>
<reference evidence="8 9" key="1">
    <citation type="journal article" date="2024" name="Int. J. Mol. Sci.">
        <title>Exploration of Alicyclobacillus spp. Genome in Search of Antibiotic Resistance.</title>
        <authorList>
            <person name="Bucka-Kolendo J."/>
            <person name="Kiousi D.E."/>
            <person name="Dekowska A."/>
            <person name="Mikolajczuk-Szczyrba A."/>
            <person name="Karadedos D.M."/>
            <person name="Michael P."/>
            <person name="Galanis A."/>
            <person name="Sokolowska B."/>
        </authorList>
    </citation>
    <scope>NUCLEOTIDE SEQUENCE [LARGE SCALE GENOMIC DNA]</scope>
    <source>
        <strain evidence="8 9">KKP 3000</strain>
    </source>
</reference>
<evidence type="ECO:0000313" key="9">
    <source>
        <dbReference type="Proteomes" id="UP001579974"/>
    </source>
</evidence>
<keyword evidence="5 6" id="KW-0472">Membrane</keyword>
<feature type="transmembrane region" description="Helical" evidence="6">
    <location>
        <begin position="303"/>
        <end position="321"/>
    </location>
</feature>
<proteinExistence type="predicted"/>
<feature type="transmembrane region" description="Helical" evidence="6">
    <location>
        <begin position="177"/>
        <end position="201"/>
    </location>
</feature>
<dbReference type="PANTHER" id="PTHR23518:SF2">
    <property type="entry name" value="MAJOR FACILITATOR SUPERFAMILY TRANSPORTER"/>
    <property type="match status" value="1"/>
</dbReference>
<evidence type="ECO:0000256" key="4">
    <source>
        <dbReference type="ARBA" id="ARBA00022989"/>
    </source>
</evidence>
<keyword evidence="9" id="KW-1185">Reference proteome</keyword>
<dbReference type="SUPFAM" id="SSF103473">
    <property type="entry name" value="MFS general substrate transporter"/>
    <property type="match status" value="1"/>
</dbReference>
<evidence type="ECO:0000256" key="1">
    <source>
        <dbReference type="ARBA" id="ARBA00004651"/>
    </source>
</evidence>
<evidence type="ECO:0000259" key="7">
    <source>
        <dbReference type="PROSITE" id="PS50850"/>
    </source>
</evidence>
<gene>
    <name evidence="8" type="ORF">KKP3000_002834</name>
</gene>
<dbReference type="Proteomes" id="UP001579974">
    <property type="component" value="Unassembled WGS sequence"/>
</dbReference>
<dbReference type="Gene3D" id="1.20.1250.20">
    <property type="entry name" value="MFS general substrate transporter like domains"/>
    <property type="match status" value="2"/>
</dbReference>
<comment type="caution">
    <text evidence="8">The sequence shown here is derived from an EMBL/GenBank/DDBJ whole genome shotgun (WGS) entry which is preliminary data.</text>
</comment>
<evidence type="ECO:0000313" key="8">
    <source>
        <dbReference type="EMBL" id="MFB5189561.1"/>
    </source>
</evidence>
<feature type="transmembrane region" description="Helical" evidence="6">
    <location>
        <begin position="21"/>
        <end position="39"/>
    </location>
</feature>
<feature type="transmembrane region" description="Helical" evidence="6">
    <location>
        <begin position="367"/>
        <end position="387"/>
    </location>
</feature>
<feature type="transmembrane region" description="Helical" evidence="6">
    <location>
        <begin position="327"/>
        <end position="355"/>
    </location>
</feature>
<dbReference type="CDD" id="cd17337">
    <property type="entry name" value="MFS_CsbX"/>
    <property type="match status" value="1"/>
</dbReference>
<feature type="transmembrane region" description="Helical" evidence="6">
    <location>
        <begin position="120"/>
        <end position="141"/>
    </location>
</feature>
<evidence type="ECO:0000256" key="2">
    <source>
        <dbReference type="ARBA" id="ARBA00022448"/>
    </source>
</evidence>
<feature type="transmembrane region" description="Helical" evidence="6">
    <location>
        <begin position="59"/>
        <end position="78"/>
    </location>
</feature>
<feature type="domain" description="Major facilitator superfamily (MFS) profile" evidence="7">
    <location>
        <begin position="22"/>
        <end position="416"/>
    </location>
</feature>
<sequence length="435" mass="48445">MSVSTEHSQTMYRRQVLGMPVALLWGFVAVACFMVGDGIEQAFLSKYIVQLGFTLTQSALVFTVYGITVAVAAWLSGVFADTWGPRRTMVIGFIIWVIFDVGFLTLGLSTKNYPMMLVMYGLRGFGYPLFCYGFIVWIAYVSPKHKLSSAMGWFWFMYSIGIGVIGSYLPSFTIPHIGFLGTLWIAVGWILVGGLMGVFLIRDKFDIKETDLPLKEKVRELLSGILIVKERPRIITAGIVKIINQLSMYGLPIIFPIYFTSKIGFTTSQWLQIWGDMFLVNMFMNVVWGFIGDKIGWHRQVMWFGCVGTAVTTLLFYYVPLFAGKDYWLTVFVAILYGVSLAAFVPMSAIIPSIAPDRKGAAMSIHNLASGISNFAAPAIVAGLLPFFNIQGVVWTFAVIYVIGAVLSYFLKVDQKAVSEDSPEMRTDSAVSYNN</sequence>
<evidence type="ECO:0000256" key="3">
    <source>
        <dbReference type="ARBA" id="ARBA00022692"/>
    </source>
</evidence>
<name>A0ABV5ABB5_9BACL</name>
<dbReference type="InterPro" id="IPR020846">
    <property type="entry name" value="MFS_dom"/>
</dbReference>
<comment type="subcellular location">
    <subcellularLocation>
        <location evidence="1">Cell membrane</location>
        <topology evidence="1">Multi-pass membrane protein</topology>
    </subcellularLocation>
</comment>
<accession>A0ABV5ABB5</accession>
<dbReference type="RefSeq" id="WP_275475382.1">
    <property type="nucleotide sequence ID" value="NZ_CP162940.1"/>
</dbReference>
<protein>
    <submittedName>
        <fullName evidence="8">MFS transporter</fullName>
    </submittedName>
</protein>
<keyword evidence="3 6" id="KW-0812">Transmembrane</keyword>
<feature type="transmembrane region" description="Helical" evidence="6">
    <location>
        <begin position="239"/>
        <end position="259"/>
    </location>
</feature>
<dbReference type="InterPro" id="IPR036259">
    <property type="entry name" value="MFS_trans_sf"/>
</dbReference>
<keyword evidence="2" id="KW-0813">Transport</keyword>
<dbReference type="EMBL" id="JBDXSU010000003">
    <property type="protein sequence ID" value="MFB5189561.1"/>
    <property type="molecule type" value="Genomic_DNA"/>
</dbReference>